<evidence type="ECO:0000313" key="2">
    <source>
        <dbReference type="Proteomes" id="UP000308600"/>
    </source>
</evidence>
<evidence type="ECO:0000313" key="1">
    <source>
        <dbReference type="EMBL" id="TFK70854.1"/>
    </source>
</evidence>
<proteinExistence type="predicted"/>
<protein>
    <submittedName>
        <fullName evidence="1">Uncharacterized protein</fullName>
    </submittedName>
</protein>
<sequence>MSMKASFIALVTIFIASGGLASTNLCAHKAPISCTFIGANKDVLVETSSRSSNNERRSLQARQDSNGTQPVSVCGTQCDTHCYNPDGGGPDPKDCHVIADALRFESENSGPTFDIPFGENSTITLSYQNCSSLFVNQEDSGVDLTYCKVEWANTIDDLAQNCPSTEIDHGGICLGPQQDWFIQVQHGPELRTPTN</sequence>
<dbReference type="EMBL" id="ML208306">
    <property type="protein sequence ID" value="TFK70854.1"/>
    <property type="molecule type" value="Genomic_DNA"/>
</dbReference>
<reference evidence="1 2" key="1">
    <citation type="journal article" date="2019" name="Nat. Ecol. Evol.">
        <title>Megaphylogeny resolves global patterns of mushroom evolution.</title>
        <authorList>
            <person name="Varga T."/>
            <person name="Krizsan K."/>
            <person name="Foldi C."/>
            <person name="Dima B."/>
            <person name="Sanchez-Garcia M."/>
            <person name="Sanchez-Ramirez S."/>
            <person name="Szollosi G.J."/>
            <person name="Szarkandi J.G."/>
            <person name="Papp V."/>
            <person name="Albert L."/>
            <person name="Andreopoulos W."/>
            <person name="Angelini C."/>
            <person name="Antonin V."/>
            <person name="Barry K.W."/>
            <person name="Bougher N.L."/>
            <person name="Buchanan P."/>
            <person name="Buyck B."/>
            <person name="Bense V."/>
            <person name="Catcheside P."/>
            <person name="Chovatia M."/>
            <person name="Cooper J."/>
            <person name="Damon W."/>
            <person name="Desjardin D."/>
            <person name="Finy P."/>
            <person name="Geml J."/>
            <person name="Haridas S."/>
            <person name="Hughes K."/>
            <person name="Justo A."/>
            <person name="Karasinski D."/>
            <person name="Kautmanova I."/>
            <person name="Kiss B."/>
            <person name="Kocsube S."/>
            <person name="Kotiranta H."/>
            <person name="LaButti K.M."/>
            <person name="Lechner B.E."/>
            <person name="Liimatainen K."/>
            <person name="Lipzen A."/>
            <person name="Lukacs Z."/>
            <person name="Mihaltcheva S."/>
            <person name="Morgado L.N."/>
            <person name="Niskanen T."/>
            <person name="Noordeloos M.E."/>
            <person name="Ohm R.A."/>
            <person name="Ortiz-Santana B."/>
            <person name="Ovrebo C."/>
            <person name="Racz N."/>
            <person name="Riley R."/>
            <person name="Savchenko A."/>
            <person name="Shiryaev A."/>
            <person name="Soop K."/>
            <person name="Spirin V."/>
            <person name="Szebenyi C."/>
            <person name="Tomsovsky M."/>
            <person name="Tulloss R.E."/>
            <person name="Uehling J."/>
            <person name="Grigoriev I.V."/>
            <person name="Vagvolgyi C."/>
            <person name="Papp T."/>
            <person name="Martin F.M."/>
            <person name="Miettinen O."/>
            <person name="Hibbett D.S."/>
            <person name="Nagy L.G."/>
        </authorList>
    </citation>
    <scope>NUCLEOTIDE SEQUENCE [LARGE SCALE GENOMIC DNA]</scope>
    <source>
        <strain evidence="1 2">NL-1719</strain>
    </source>
</reference>
<name>A0ACD3AYU4_9AGAR</name>
<accession>A0ACD3AYU4</accession>
<keyword evidence="2" id="KW-1185">Reference proteome</keyword>
<organism evidence="1 2">
    <name type="scientific">Pluteus cervinus</name>
    <dbReference type="NCBI Taxonomy" id="181527"/>
    <lineage>
        <taxon>Eukaryota</taxon>
        <taxon>Fungi</taxon>
        <taxon>Dikarya</taxon>
        <taxon>Basidiomycota</taxon>
        <taxon>Agaricomycotina</taxon>
        <taxon>Agaricomycetes</taxon>
        <taxon>Agaricomycetidae</taxon>
        <taxon>Agaricales</taxon>
        <taxon>Pluteineae</taxon>
        <taxon>Pluteaceae</taxon>
        <taxon>Pluteus</taxon>
    </lineage>
</organism>
<dbReference type="Proteomes" id="UP000308600">
    <property type="component" value="Unassembled WGS sequence"/>
</dbReference>
<gene>
    <name evidence="1" type="ORF">BDN72DRAFT_958478</name>
</gene>